<dbReference type="OrthoDB" id="254426at2"/>
<sequence>MGTAAAKNSSLLAVGLFLLLAFVGVVAGLVMFGWGGNSYQTRLNLILVSCASVSLASPVLTAMLKRPYDIFHPLNFIALSLFFGVFGRIIYVLSVDSPVVTELLDDRPLESLVPGAILSAVGSVLFCAGYLVPQEMFLKLRWLTRTFESFNQKRFLAFLPLWFAISAVGVYFFLKATGFEFSGFSSISEKRRVLINGVDSSLGYVRLIGQELPKMVLLFLVGVWMMRKRTSLVVTLSLAAFTVLAIALPFVASSRGIVVLTMIMACVLINRIRPINVVAVVGVGVLALCVISGMLALRRVNSRGMQFGEALTEMGLEPIFGNHSFADVVKLSHIYEAVPDEIDYKYGSSFVSILYTPIPRSLWEDKPQVSMGREITEKVYNKGLLLKDKGGGTPPGLFAESIINFSVFGFPFAVLVAGALLRLLANSLDRVADYSVPGAVLYASVIPPYCLSMMSGDYTRSLTQSLTALVIVVGVTLVSRVKIGN</sequence>
<dbReference type="RefSeq" id="WP_146517165.1">
    <property type="nucleotide sequence ID" value="NZ_SJPI01000003.1"/>
</dbReference>
<evidence type="ECO:0008006" key="4">
    <source>
        <dbReference type="Google" id="ProtNLM"/>
    </source>
</evidence>
<feature type="transmembrane region" description="Helical" evidence="1">
    <location>
        <begin position="12"/>
        <end position="34"/>
    </location>
</feature>
<keyword evidence="1" id="KW-1133">Transmembrane helix</keyword>
<comment type="caution">
    <text evidence="2">The sequence shown here is derived from an EMBL/GenBank/DDBJ whole genome shotgun (WGS) entry which is preliminary data.</text>
</comment>
<keyword evidence="1" id="KW-0472">Membrane</keyword>
<evidence type="ECO:0000256" key="1">
    <source>
        <dbReference type="SAM" id="Phobius"/>
    </source>
</evidence>
<evidence type="ECO:0000313" key="3">
    <source>
        <dbReference type="Proteomes" id="UP000316598"/>
    </source>
</evidence>
<feature type="transmembrane region" description="Helical" evidence="1">
    <location>
        <begin position="402"/>
        <end position="424"/>
    </location>
</feature>
<keyword evidence="1" id="KW-0812">Transmembrane</keyword>
<evidence type="ECO:0000313" key="2">
    <source>
        <dbReference type="EMBL" id="TWT49651.1"/>
    </source>
</evidence>
<feature type="transmembrane region" description="Helical" evidence="1">
    <location>
        <begin position="113"/>
        <end position="133"/>
    </location>
</feature>
<feature type="transmembrane region" description="Helical" evidence="1">
    <location>
        <begin position="76"/>
        <end position="93"/>
    </location>
</feature>
<organism evidence="2 3">
    <name type="scientific">Rubripirellula amarantea</name>
    <dbReference type="NCBI Taxonomy" id="2527999"/>
    <lineage>
        <taxon>Bacteria</taxon>
        <taxon>Pseudomonadati</taxon>
        <taxon>Planctomycetota</taxon>
        <taxon>Planctomycetia</taxon>
        <taxon>Pirellulales</taxon>
        <taxon>Pirellulaceae</taxon>
        <taxon>Rubripirellula</taxon>
    </lineage>
</organism>
<name>A0A5C5WHX5_9BACT</name>
<gene>
    <name evidence="2" type="ORF">Pla22_48490</name>
</gene>
<feature type="transmembrane region" description="Helical" evidence="1">
    <location>
        <begin position="46"/>
        <end position="64"/>
    </location>
</feature>
<dbReference type="AlphaFoldDB" id="A0A5C5WHX5"/>
<reference evidence="2 3" key="1">
    <citation type="submission" date="2019-02" db="EMBL/GenBank/DDBJ databases">
        <title>Deep-cultivation of Planctomycetes and their phenomic and genomic characterization uncovers novel biology.</title>
        <authorList>
            <person name="Wiegand S."/>
            <person name="Jogler M."/>
            <person name="Boedeker C."/>
            <person name="Pinto D."/>
            <person name="Vollmers J."/>
            <person name="Rivas-Marin E."/>
            <person name="Kohn T."/>
            <person name="Peeters S.H."/>
            <person name="Heuer A."/>
            <person name="Rast P."/>
            <person name="Oberbeckmann S."/>
            <person name="Bunk B."/>
            <person name="Jeske O."/>
            <person name="Meyerdierks A."/>
            <person name="Storesund J.E."/>
            <person name="Kallscheuer N."/>
            <person name="Luecker S."/>
            <person name="Lage O.M."/>
            <person name="Pohl T."/>
            <person name="Merkel B.J."/>
            <person name="Hornburger P."/>
            <person name="Mueller R.-W."/>
            <person name="Bruemmer F."/>
            <person name="Labrenz M."/>
            <person name="Spormann A.M."/>
            <person name="Op Den Camp H."/>
            <person name="Overmann J."/>
            <person name="Amann R."/>
            <person name="Jetten M.S.M."/>
            <person name="Mascher T."/>
            <person name="Medema M.H."/>
            <person name="Devos D.P."/>
            <person name="Kaster A.-K."/>
            <person name="Ovreas L."/>
            <person name="Rohde M."/>
            <person name="Galperin M.Y."/>
            <person name="Jogler C."/>
        </authorList>
    </citation>
    <scope>NUCLEOTIDE SEQUENCE [LARGE SCALE GENOMIC DNA]</scope>
    <source>
        <strain evidence="2 3">Pla22</strain>
    </source>
</reference>
<keyword evidence="3" id="KW-1185">Reference proteome</keyword>
<dbReference type="Proteomes" id="UP000316598">
    <property type="component" value="Unassembled WGS sequence"/>
</dbReference>
<feature type="transmembrane region" description="Helical" evidence="1">
    <location>
        <begin position="277"/>
        <end position="297"/>
    </location>
</feature>
<protein>
    <recommendedName>
        <fullName evidence="4">Oligosaccharide repeat unit polymerase</fullName>
    </recommendedName>
</protein>
<dbReference type="NCBIfam" id="TIGR04370">
    <property type="entry name" value="glyco_rpt_poly"/>
    <property type="match status" value="1"/>
</dbReference>
<accession>A0A5C5WHX5</accession>
<proteinExistence type="predicted"/>
<dbReference type="EMBL" id="SJPI01000003">
    <property type="protein sequence ID" value="TWT49651.1"/>
    <property type="molecule type" value="Genomic_DNA"/>
</dbReference>
<feature type="transmembrane region" description="Helical" evidence="1">
    <location>
        <begin position="232"/>
        <end position="250"/>
    </location>
</feature>
<feature type="transmembrane region" description="Helical" evidence="1">
    <location>
        <begin position="154"/>
        <end position="174"/>
    </location>
</feature>